<feature type="compositionally biased region" description="Basic residues" evidence="1">
    <location>
        <begin position="353"/>
        <end position="368"/>
    </location>
</feature>
<feature type="non-terminal residue" evidence="2">
    <location>
        <position position="1"/>
    </location>
</feature>
<feature type="compositionally biased region" description="Low complexity" evidence="1">
    <location>
        <begin position="376"/>
        <end position="396"/>
    </location>
</feature>
<feature type="compositionally biased region" description="Basic and acidic residues" evidence="1">
    <location>
        <begin position="237"/>
        <end position="259"/>
    </location>
</feature>
<feature type="compositionally biased region" description="Pro residues" evidence="1">
    <location>
        <begin position="165"/>
        <end position="179"/>
    </location>
</feature>
<dbReference type="STRING" id="8022.A0A061A739"/>
<feature type="compositionally biased region" description="Basic and acidic residues" evidence="1">
    <location>
        <begin position="192"/>
        <end position="214"/>
    </location>
</feature>
<gene>
    <name evidence="2" type="ORF">GSONMT00027309001</name>
</gene>
<organism evidence="2 3">
    <name type="scientific">Oncorhynchus mykiss</name>
    <name type="common">Rainbow trout</name>
    <name type="synonym">Salmo gairdneri</name>
    <dbReference type="NCBI Taxonomy" id="8022"/>
    <lineage>
        <taxon>Eukaryota</taxon>
        <taxon>Metazoa</taxon>
        <taxon>Chordata</taxon>
        <taxon>Craniata</taxon>
        <taxon>Vertebrata</taxon>
        <taxon>Euteleostomi</taxon>
        <taxon>Actinopterygii</taxon>
        <taxon>Neopterygii</taxon>
        <taxon>Teleostei</taxon>
        <taxon>Protacanthopterygii</taxon>
        <taxon>Salmoniformes</taxon>
        <taxon>Salmonidae</taxon>
        <taxon>Salmoninae</taxon>
        <taxon>Oncorhynchus</taxon>
    </lineage>
</organism>
<proteinExistence type="predicted"/>
<dbReference type="EMBL" id="FR975261">
    <property type="protein sequence ID" value="CDR18194.1"/>
    <property type="molecule type" value="Genomic_DNA"/>
</dbReference>
<dbReference type="Proteomes" id="UP000193380">
    <property type="component" value="Unassembled WGS sequence"/>
</dbReference>
<reference evidence="2" key="2">
    <citation type="submission" date="2014-03" db="EMBL/GenBank/DDBJ databases">
        <authorList>
            <person name="Genoscope - CEA"/>
        </authorList>
    </citation>
    <scope>NUCLEOTIDE SEQUENCE</scope>
</reference>
<evidence type="ECO:0000256" key="1">
    <source>
        <dbReference type="SAM" id="MobiDB-lite"/>
    </source>
</evidence>
<accession>A0A061A739</accession>
<sequence>APTDAGTPYHTTPTDAGTPYHPAPTDAGTPYHTTQPTPALPTTRPQPAPALPKAQTAALATPPSITVIRTPPPSCNTASSAMVFIATTQANPSPQRVTAPASSSTAQMNGALEHHNVGGVKHNPASTATSPQTTCRLPLRKTYRENISPRVRPGVPGGGGDSVPYPRPSPSPPNSPSSPSPSSEGTVITSMKLEKRGGSPREGGSHTELSREALRLGNSYPSSPGLVQGITNTQQHLSDREEERGREGDHWDRGADMGRYKRVSSKNHQRSGGGDTFRMDQHAPGPPSSPPDTSCYRDSSLPAKRCKSDSPVMDNASFSSGSPPHDESLNEHLQCAIDTILNLQGQAQGPTPRRAKGGSIRPHHHHSQRPTAPQPSSHTYRPSVSSSSSSSLAHHSQVGGRGLVPQTHSR</sequence>
<evidence type="ECO:0000313" key="3">
    <source>
        <dbReference type="Proteomes" id="UP000193380"/>
    </source>
</evidence>
<dbReference type="AlphaFoldDB" id="A0A061A739"/>
<dbReference type="PaxDb" id="8022-A0A061A739"/>
<feature type="compositionally biased region" description="Polar residues" evidence="1">
    <location>
        <begin position="124"/>
        <end position="135"/>
    </location>
</feature>
<name>A0A061A739_ONCMY</name>
<protein>
    <submittedName>
        <fullName evidence="2">Uncharacterized protein</fullName>
    </submittedName>
</protein>
<reference evidence="2" key="1">
    <citation type="journal article" date="2014" name="Nat. Commun.">
        <title>The rainbow trout genome provides novel insights into evolution after whole-genome duplication in vertebrates.</title>
        <authorList>
            <person name="Berthelot C."/>
            <person name="Brunet F."/>
            <person name="Chalopin D."/>
            <person name="Juanchich A."/>
            <person name="Bernard M."/>
            <person name="Noel B."/>
            <person name="Bento P."/>
            <person name="Da Silva C."/>
            <person name="Labadie K."/>
            <person name="Alberti A."/>
            <person name="Aury J.M."/>
            <person name="Louis A."/>
            <person name="Dehais P."/>
            <person name="Bardou P."/>
            <person name="Montfort J."/>
            <person name="Klopp C."/>
            <person name="Cabau C."/>
            <person name="Gaspin C."/>
            <person name="Thorgaard G.H."/>
            <person name="Boussaha M."/>
            <person name="Quillet E."/>
            <person name="Guyomard R."/>
            <person name="Galiana D."/>
            <person name="Bobe J."/>
            <person name="Volff J.N."/>
            <person name="Genet C."/>
            <person name="Wincker P."/>
            <person name="Jaillon O."/>
            <person name="Roest Crollius H."/>
            <person name="Guiguen Y."/>
        </authorList>
    </citation>
    <scope>NUCLEOTIDE SEQUENCE [LARGE SCALE GENOMIC DNA]</scope>
</reference>
<feature type="compositionally biased region" description="Basic residues" evidence="1">
    <location>
        <begin position="260"/>
        <end position="269"/>
    </location>
</feature>
<feature type="region of interest" description="Disordered" evidence="1">
    <location>
        <begin position="1"/>
        <end position="60"/>
    </location>
</feature>
<evidence type="ECO:0000313" key="2">
    <source>
        <dbReference type="EMBL" id="CDR18194.1"/>
    </source>
</evidence>
<feature type="region of interest" description="Disordered" evidence="1">
    <location>
        <begin position="115"/>
        <end position="410"/>
    </location>
</feature>